<comment type="caution">
    <text evidence="2">The sequence shown here is derived from an EMBL/GenBank/DDBJ whole genome shotgun (WGS) entry which is preliminary data.</text>
</comment>
<protein>
    <submittedName>
        <fullName evidence="2">VOC family protein</fullName>
    </submittedName>
</protein>
<dbReference type="PANTHER" id="PTHR33993">
    <property type="entry name" value="GLYOXALASE-RELATED"/>
    <property type="match status" value="1"/>
</dbReference>
<dbReference type="OrthoDB" id="9793039at2"/>
<dbReference type="AlphaFoldDB" id="A0A418SXQ6"/>
<dbReference type="PANTHER" id="PTHR33993:SF14">
    <property type="entry name" value="GB|AAF24581.1"/>
    <property type="match status" value="1"/>
</dbReference>
<dbReference type="Pfam" id="PF00903">
    <property type="entry name" value="Glyoxalase"/>
    <property type="match status" value="2"/>
</dbReference>
<sequence>MADSHGLPCWYELGTSQGHLGSAGVFYAAILGWDVQDSGMEGFVYHLAASDGDMVAGLMEMPDDVAHVPPFWMLYFSVGDADKTAADIEAAGGEIHRQPQDIPGTGRFAIAADPQGAAFGILQPLPMEGDTGGNAFDQSQAGHGNWHELMSSDPDAGFDFYSGLFGWQKSTPVDMGEMGTYQLFSHDGADIGGMMGLGNAPVSCWLPYFGTKGVVTAMERIREHGGEVIHGPQEVPGGAFIAIARDPQGAHFAVVGPKDMNE</sequence>
<dbReference type="InterPro" id="IPR052164">
    <property type="entry name" value="Anthracycline_SecMetBiosynth"/>
</dbReference>
<dbReference type="CDD" id="cd07247">
    <property type="entry name" value="SgaA_N_like"/>
    <property type="match status" value="2"/>
</dbReference>
<dbReference type="InterPro" id="IPR029068">
    <property type="entry name" value="Glyas_Bleomycin-R_OHBP_Dase"/>
</dbReference>
<keyword evidence="3" id="KW-1185">Reference proteome</keyword>
<evidence type="ECO:0000313" key="2">
    <source>
        <dbReference type="EMBL" id="RJE85747.1"/>
    </source>
</evidence>
<dbReference type="EMBL" id="QZCG01000005">
    <property type="protein sequence ID" value="RJE85747.1"/>
    <property type="molecule type" value="Genomic_DNA"/>
</dbReference>
<dbReference type="InterPro" id="IPR037523">
    <property type="entry name" value="VOC_core"/>
</dbReference>
<dbReference type="InterPro" id="IPR004360">
    <property type="entry name" value="Glyas_Fos-R_dOase_dom"/>
</dbReference>
<dbReference type="SUPFAM" id="SSF54593">
    <property type="entry name" value="Glyoxalase/Bleomycin resistance protein/Dihydroxybiphenyl dioxygenase"/>
    <property type="match status" value="2"/>
</dbReference>
<evidence type="ECO:0000313" key="3">
    <source>
        <dbReference type="Proteomes" id="UP000284202"/>
    </source>
</evidence>
<gene>
    <name evidence="2" type="ORF">D3P04_08255</name>
</gene>
<feature type="domain" description="VOC" evidence="1">
    <location>
        <begin position="143"/>
        <end position="257"/>
    </location>
</feature>
<feature type="domain" description="VOC" evidence="1">
    <location>
        <begin position="7"/>
        <end position="124"/>
    </location>
</feature>
<proteinExistence type="predicted"/>
<name>A0A418SXQ6_9RHOB</name>
<dbReference type="Proteomes" id="UP000284202">
    <property type="component" value="Unassembled WGS sequence"/>
</dbReference>
<organism evidence="2 3">
    <name type="scientific">Paracoccus onubensis</name>
    <dbReference type="NCBI Taxonomy" id="1675788"/>
    <lineage>
        <taxon>Bacteria</taxon>
        <taxon>Pseudomonadati</taxon>
        <taxon>Pseudomonadota</taxon>
        <taxon>Alphaproteobacteria</taxon>
        <taxon>Rhodobacterales</taxon>
        <taxon>Paracoccaceae</taxon>
        <taxon>Paracoccus</taxon>
    </lineage>
</organism>
<dbReference type="RefSeq" id="WP_119747767.1">
    <property type="nucleotide sequence ID" value="NZ_QZCG01000005.1"/>
</dbReference>
<accession>A0A418SXQ6</accession>
<reference evidence="3" key="1">
    <citation type="submission" date="2018-09" db="EMBL/GenBank/DDBJ databases">
        <title>Acidovorax cavernicola nov. sp. isolated from Gruta de las Maravillas (Aracena, Spain).</title>
        <authorList>
            <person name="Jurado V."/>
            <person name="Gutierrez-Patricio S."/>
            <person name="Gonzalez-Pimentel J.L."/>
            <person name="Miller A.Z."/>
            <person name="Laiz L."/>
            <person name="Saiz-Jimenez C."/>
        </authorList>
    </citation>
    <scope>NUCLEOTIDE SEQUENCE [LARGE SCALE GENOMIC DNA]</scope>
    <source>
        <strain evidence="3">1011MAR3C25</strain>
    </source>
</reference>
<evidence type="ECO:0000259" key="1">
    <source>
        <dbReference type="PROSITE" id="PS51819"/>
    </source>
</evidence>
<dbReference type="PROSITE" id="PS51819">
    <property type="entry name" value="VOC"/>
    <property type="match status" value="2"/>
</dbReference>
<dbReference type="Gene3D" id="3.10.180.10">
    <property type="entry name" value="2,3-Dihydroxybiphenyl 1,2-Dioxygenase, domain 1"/>
    <property type="match status" value="2"/>
</dbReference>